<gene>
    <name evidence="3" type="ORF">B0T17DRAFT_512404</name>
</gene>
<dbReference type="AlphaFoldDB" id="A0AA39TW75"/>
<sequence length="477" mass="53640">MWANLTLFLRTIRSWALGIYKHNREDIPTCTSSSDTKPSPLVDSTPSISSPPAPPKIDLWFYPPEIANDIPSIDLPPAFIAEALTTAWEYTRCIIPHYTNWARIIAFTRLIAIGAIAEFRGDLIDATTPNTLVLNTYNLDDLLSTVFSAMGPAILESMSREFRCFLLITSHKTSQSSSELFHRYVTAIAVARSPKTWFRLRDCDALARFAMCAALACNDITSCDAWFSEPELQLLTELCDTMYDAATYYKHRAEGETNSTFGYVCGRDDHEKVRVESYKRCREVVWALDTAWCEQGKSSAGGVDEGVNAARRCVVNLIRTFGGPIHLMMRRYRFVEDGLTVGIPETDAVVAQTRVNVKLWNRLDSTAKDDGDVDARDRQQQVRRRNEESLEKYADVIRRSDTLLIEGLAEQLEAAGDDDTDNRCEQCKFRVEYGAESAGRFGGVELCGDCRVQWREYIESLPSRAAQVFPVLGGLLL</sequence>
<protein>
    <submittedName>
        <fullName evidence="3">Uncharacterized protein</fullName>
    </submittedName>
</protein>
<keyword evidence="2" id="KW-0732">Signal</keyword>
<name>A0AA39TW75_9PEZI</name>
<proteinExistence type="predicted"/>
<accession>A0AA39TW75</accession>
<evidence type="ECO:0000313" key="3">
    <source>
        <dbReference type="EMBL" id="KAK0610103.1"/>
    </source>
</evidence>
<feature type="signal peptide" evidence="2">
    <location>
        <begin position="1"/>
        <end position="16"/>
    </location>
</feature>
<organism evidence="3 4">
    <name type="scientific">Bombardia bombarda</name>
    <dbReference type="NCBI Taxonomy" id="252184"/>
    <lineage>
        <taxon>Eukaryota</taxon>
        <taxon>Fungi</taxon>
        <taxon>Dikarya</taxon>
        <taxon>Ascomycota</taxon>
        <taxon>Pezizomycotina</taxon>
        <taxon>Sordariomycetes</taxon>
        <taxon>Sordariomycetidae</taxon>
        <taxon>Sordariales</taxon>
        <taxon>Lasiosphaeriaceae</taxon>
        <taxon>Bombardia</taxon>
    </lineage>
</organism>
<comment type="caution">
    <text evidence="3">The sequence shown here is derived from an EMBL/GenBank/DDBJ whole genome shotgun (WGS) entry which is preliminary data.</text>
</comment>
<keyword evidence="4" id="KW-1185">Reference proteome</keyword>
<reference evidence="3" key="1">
    <citation type="submission" date="2023-06" db="EMBL/GenBank/DDBJ databases">
        <title>Genome-scale phylogeny and comparative genomics of the fungal order Sordariales.</title>
        <authorList>
            <consortium name="Lawrence Berkeley National Laboratory"/>
            <person name="Hensen N."/>
            <person name="Bonometti L."/>
            <person name="Westerberg I."/>
            <person name="Brannstrom I.O."/>
            <person name="Guillou S."/>
            <person name="Cros-Aarteil S."/>
            <person name="Calhoun S."/>
            <person name="Haridas S."/>
            <person name="Kuo A."/>
            <person name="Mondo S."/>
            <person name="Pangilinan J."/>
            <person name="Riley R."/>
            <person name="LaButti K."/>
            <person name="Andreopoulos B."/>
            <person name="Lipzen A."/>
            <person name="Chen C."/>
            <person name="Yanf M."/>
            <person name="Daum C."/>
            <person name="Ng V."/>
            <person name="Clum A."/>
            <person name="Steindorff A."/>
            <person name="Ohm R."/>
            <person name="Martin F."/>
            <person name="Silar P."/>
            <person name="Natvig D."/>
            <person name="Lalanne C."/>
            <person name="Gautier V."/>
            <person name="Ament-velasquez S.L."/>
            <person name="Kruys A."/>
            <person name="Hutchinson M.I."/>
            <person name="Powell A.J."/>
            <person name="Barry K."/>
            <person name="Miller A.N."/>
            <person name="Grigoriev I.V."/>
            <person name="Debuchy R."/>
            <person name="Gladieux P."/>
            <person name="Thoren M.H."/>
            <person name="Johannesson H."/>
        </authorList>
    </citation>
    <scope>NUCLEOTIDE SEQUENCE</scope>
    <source>
        <strain evidence="3">SMH3391-2</strain>
    </source>
</reference>
<evidence type="ECO:0000256" key="2">
    <source>
        <dbReference type="SAM" id="SignalP"/>
    </source>
</evidence>
<dbReference type="SMR" id="A0AA39TW75"/>
<feature type="chain" id="PRO_5041435687" evidence="2">
    <location>
        <begin position="17"/>
        <end position="477"/>
    </location>
</feature>
<evidence type="ECO:0000313" key="4">
    <source>
        <dbReference type="Proteomes" id="UP001174934"/>
    </source>
</evidence>
<dbReference type="Proteomes" id="UP001174934">
    <property type="component" value="Unassembled WGS sequence"/>
</dbReference>
<feature type="region of interest" description="Disordered" evidence="1">
    <location>
        <begin position="29"/>
        <end position="50"/>
    </location>
</feature>
<dbReference type="EMBL" id="JAULSR010000011">
    <property type="protein sequence ID" value="KAK0610103.1"/>
    <property type="molecule type" value="Genomic_DNA"/>
</dbReference>
<evidence type="ECO:0000256" key="1">
    <source>
        <dbReference type="SAM" id="MobiDB-lite"/>
    </source>
</evidence>